<organism evidence="3 4">
    <name type="scientific">Amycolatopsis rubida</name>
    <dbReference type="NCBI Taxonomy" id="112413"/>
    <lineage>
        <taxon>Bacteria</taxon>
        <taxon>Bacillati</taxon>
        <taxon>Actinomycetota</taxon>
        <taxon>Actinomycetes</taxon>
        <taxon>Pseudonocardiales</taxon>
        <taxon>Pseudonocardiaceae</taxon>
        <taxon>Amycolatopsis</taxon>
    </lineage>
</organism>
<evidence type="ECO:0008006" key="5">
    <source>
        <dbReference type="Google" id="ProtNLM"/>
    </source>
</evidence>
<proteinExistence type="predicted"/>
<protein>
    <recommendedName>
        <fullName evidence="5">Antirestriction protein ArdA</fullName>
    </recommendedName>
</protein>
<evidence type="ECO:0000313" key="2">
    <source>
        <dbReference type="EMBL" id="NEC55460.1"/>
    </source>
</evidence>
<comment type="caution">
    <text evidence="3">The sequence shown here is derived from an EMBL/GenBank/DDBJ whole genome shotgun (WGS) entry which is preliminary data.</text>
</comment>
<accession>A0ABX0BWY8</accession>
<keyword evidence="4" id="KW-1185">Reference proteome</keyword>
<feature type="region of interest" description="Disordered" evidence="1">
    <location>
        <begin position="257"/>
        <end position="276"/>
    </location>
</feature>
<evidence type="ECO:0000313" key="3">
    <source>
        <dbReference type="EMBL" id="NEC60139.1"/>
    </source>
</evidence>
<dbReference type="Proteomes" id="UP000470404">
    <property type="component" value="Unassembled WGS sequence"/>
</dbReference>
<gene>
    <name evidence="2" type="ORF">G3I59_07575</name>
    <name evidence="3" type="ORF">G3I59_32285</name>
</gene>
<dbReference type="EMBL" id="JAAGNC010000169">
    <property type="protein sequence ID" value="NEC60139.1"/>
    <property type="molecule type" value="Genomic_DNA"/>
</dbReference>
<reference evidence="3 4" key="1">
    <citation type="submission" date="2020-01" db="EMBL/GenBank/DDBJ databases">
        <title>Insect and environment-associated Actinomycetes.</title>
        <authorList>
            <person name="Currrie C."/>
            <person name="Chevrette M."/>
            <person name="Carlson C."/>
            <person name="Stubbendieck R."/>
            <person name="Wendt-Pienkowski E."/>
        </authorList>
    </citation>
    <scope>NUCLEOTIDE SEQUENCE [LARGE SCALE GENOMIC DNA]</scope>
    <source>
        <strain evidence="3 4">SID8386</strain>
    </source>
</reference>
<dbReference type="EMBL" id="JAAGNC010000056">
    <property type="protein sequence ID" value="NEC55460.1"/>
    <property type="molecule type" value="Genomic_DNA"/>
</dbReference>
<name>A0ABX0BWY8_9PSEU</name>
<evidence type="ECO:0000313" key="4">
    <source>
        <dbReference type="Proteomes" id="UP000470404"/>
    </source>
</evidence>
<evidence type="ECO:0000256" key="1">
    <source>
        <dbReference type="SAM" id="MobiDB-lite"/>
    </source>
</evidence>
<sequence length="276" mass="30542">MNNPEISFSEDAHLFYRQNFRYGTWDGEDCARDNDWSGFGFVLGSGGDPLPIPGDYLTGHQCAHLADVSNGHAAVRLMEEAAPGKAAEWNGLLAYDYGDSAAREAADRIGAALAGYPLLDDEDLSERESENAARVLVDCYDVPPEVAADVVSALSDDGQTLCTDCHSWDIDHIMSELGYRQCAECDKWLESACDEPLHYDCAEYYAEDDCECVSVMVDGYRHGNHTVTMSDVRETLRGCEHCYPGCLPVRQKRGVTNAARKRHKAEEIHRGYQQSG</sequence>
<dbReference type="RefSeq" id="WP_067582570.1">
    <property type="nucleotide sequence ID" value="NZ_JAAGNC010000056.1"/>
</dbReference>